<evidence type="ECO:0000313" key="7">
    <source>
        <dbReference type="EMBL" id="KAF3535029.1"/>
    </source>
</evidence>
<dbReference type="Gene3D" id="1.20.1250.20">
    <property type="entry name" value="MFS general substrate transporter like domains"/>
    <property type="match status" value="2"/>
</dbReference>
<dbReference type="InterPro" id="IPR000109">
    <property type="entry name" value="POT_fam"/>
</dbReference>
<proteinExistence type="inferred from homology"/>
<feature type="transmembrane region" description="Helical" evidence="6">
    <location>
        <begin position="331"/>
        <end position="352"/>
    </location>
</feature>
<dbReference type="InterPro" id="IPR036259">
    <property type="entry name" value="MFS_trans_sf"/>
</dbReference>
<comment type="similarity">
    <text evidence="2">Belongs to the major facilitator superfamily. Proton-dependent oligopeptide transporter (POT/PTR) (TC 2.A.17) family.</text>
</comment>
<accession>A0A8S9PXB3</accession>
<feature type="transmembrane region" description="Helical" evidence="6">
    <location>
        <begin position="79"/>
        <end position="103"/>
    </location>
</feature>
<evidence type="ECO:0000256" key="4">
    <source>
        <dbReference type="ARBA" id="ARBA00022989"/>
    </source>
</evidence>
<evidence type="ECO:0000256" key="3">
    <source>
        <dbReference type="ARBA" id="ARBA00022692"/>
    </source>
</evidence>
<name>A0A8S9PXB3_BRACR</name>
<reference evidence="7" key="1">
    <citation type="submission" date="2019-12" db="EMBL/GenBank/DDBJ databases">
        <title>Genome sequencing and annotation of Brassica cretica.</title>
        <authorList>
            <person name="Studholme D.J."/>
            <person name="Sarris P."/>
        </authorList>
    </citation>
    <scope>NUCLEOTIDE SEQUENCE</scope>
    <source>
        <strain evidence="7">PFS-109/04</strain>
        <tissue evidence="7">Leaf</tissue>
    </source>
</reference>
<keyword evidence="3 6" id="KW-0812">Transmembrane</keyword>
<feature type="transmembrane region" description="Helical" evidence="6">
    <location>
        <begin position="378"/>
        <end position="396"/>
    </location>
</feature>
<evidence type="ECO:0000256" key="1">
    <source>
        <dbReference type="ARBA" id="ARBA00004141"/>
    </source>
</evidence>
<comment type="caution">
    <text evidence="7">The sequence shown here is derived from an EMBL/GenBank/DDBJ whole genome shotgun (WGS) entry which is preliminary data.</text>
</comment>
<dbReference type="SUPFAM" id="SSF103473">
    <property type="entry name" value="MFS general substrate transporter"/>
    <property type="match status" value="1"/>
</dbReference>
<keyword evidence="5 6" id="KW-0472">Membrane</keyword>
<feature type="transmembrane region" description="Helical" evidence="6">
    <location>
        <begin position="249"/>
        <end position="270"/>
    </location>
</feature>
<feature type="transmembrane region" description="Helical" evidence="6">
    <location>
        <begin position="209"/>
        <end position="229"/>
    </location>
</feature>
<evidence type="ECO:0000256" key="2">
    <source>
        <dbReference type="ARBA" id="ARBA00005982"/>
    </source>
</evidence>
<gene>
    <name evidence="7" type="ORF">F2Q69_00018831</name>
</gene>
<feature type="transmembrane region" description="Helical" evidence="6">
    <location>
        <begin position="290"/>
        <end position="310"/>
    </location>
</feature>
<evidence type="ECO:0000313" key="8">
    <source>
        <dbReference type="Proteomes" id="UP000712600"/>
    </source>
</evidence>
<dbReference type="GO" id="GO:0016020">
    <property type="term" value="C:membrane"/>
    <property type="evidence" value="ECO:0007669"/>
    <property type="project" value="UniProtKB-SubCell"/>
</dbReference>
<sequence>MMAEGEKRRGLSKSCALLIVIAGIERYAFKGVASNLVTYLTDVVKMSNSRAATTVNTWSGFTFMLPLFSAPFADSYWDRFFTILASSSLYFVVCITISTNLLLGSTFRKSLFHFVFRTSSPLIFSVYRLQEKPLCNCSNTASTTTSKTLANENSCKNSFSGLETVKLLLRLLPIWTMLISFAVIFQQPATFFTKQGMAMKRNIGSNFKIPPATLQSTITLSIILLMPLYDKILIPIAKKITKNEKGIPVMERMGIGMFLSIIAIVIAALVEKKRLMTSKKMKTSPNSSDPLSIFWLLPQYILLGVSDIFTVVGMQEFFYSEVPVRMRTMGFALYTSVFGVGSFVSAALISVIESYTKSRGEKHNWFADDMSEARLDNYYWLLAFTSGISFLMYIVICKHFKSSRSGDDQ</sequence>
<keyword evidence="4 6" id="KW-1133">Transmembrane helix</keyword>
<comment type="subcellular location">
    <subcellularLocation>
        <location evidence="1">Membrane</location>
        <topology evidence="1">Multi-pass membrane protein</topology>
    </subcellularLocation>
</comment>
<evidence type="ECO:0000256" key="5">
    <source>
        <dbReference type="ARBA" id="ARBA00023136"/>
    </source>
</evidence>
<organism evidence="7 8">
    <name type="scientific">Brassica cretica</name>
    <name type="common">Mustard</name>
    <dbReference type="NCBI Taxonomy" id="69181"/>
    <lineage>
        <taxon>Eukaryota</taxon>
        <taxon>Viridiplantae</taxon>
        <taxon>Streptophyta</taxon>
        <taxon>Embryophyta</taxon>
        <taxon>Tracheophyta</taxon>
        <taxon>Spermatophyta</taxon>
        <taxon>Magnoliopsida</taxon>
        <taxon>eudicotyledons</taxon>
        <taxon>Gunneridae</taxon>
        <taxon>Pentapetalae</taxon>
        <taxon>rosids</taxon>
        <taxon>malvids</taxon>
        <taxon>Brassicales</taxon>
        <taxon>Brassicaceae</taxon>
        <taxon>Brassiceae</taxon>
        <taxon>Brassica</taxon>
    </lineage>
</organism>
<dbReference type="Proteomes" id="UP000712600">
    <property type="component" value="Unassembled WGS sequence"/>
</dbReference>
<dbReference type="PANTHER" id="PTHR11654">
    <property type="entry name" value="OLIGOPEPTIDE TRANSPORTER-RELATED"/>
    <property type="match status" value="1"/>
</dbReference>
<evidence type="ECO:0000256" key="6">
    <source>
        <dbReference type="SAM" id="Phobius"/>
    </source>
</evidence>
<feature type="transmembrane region" description="Helical" evidence="6">
    <location>
        <begin position="167"/>
        <end position="189"/>
    </location>
</feature>
<dbReference type="AlphaFoldDB" id="A0A8S9PXB3"/>
<dbReference type="EMBL" id="QGKX02001290">
    <property type="protein sequence ID" value="KAF3535029.1"/>
    <property type="molecule type" value="Genomic_DNA"/>
</dbReference>
<feature type="transmembrane region" description="Helical" evidence="6">
    <location>
        <begin position="55"/>
        <end position="73"/>
    </location>
</feature>
<dbReference type="Pfam" id="PF00854">
    <property type="entry name" value="PTR2"/>
    <property type="match status" value="1"/>
</dbReference>
<dbReference type="GO" id="GO:0022857">
    <property type="term" value="F:transmembrane transporter activity"/>
    <property type="evidence" value="ECO:0007669"/>
    <property type="project" value="InterPro"/>
</dbReference>
<protein>
    <submittedName>
        <fullName evidence="7">Uncharacterized protein</fullName>
    </submittedName>
</protein>